<dbReference type="Gene3D" id="3.90.930.1">
    <property type="match status" value="2"/>
</dbReference>
<dbReference type="STRING" id="1120964.GCA_001313265_01392"/>
<dbReference type="SUPFAM" id="SSF82185">
    <property type="entry name" value="Histone H3 K4-specific methyltransferase SET7/9 N-terminal domain"/>
    <property type="match status" value="2"/>
</dbReference>
<dbReference type="InterPro" id="IPR011652">
    <property type="entry name" value="MORN_2"/>
</dbReference>
<reference evidence="2" key="1">
    <citation type="submission" date="2016-10" db="EMBL/GenBank/DDBJ databases">
        <authorList>
            <person name="Varghese N."/>
            <person name="Submissions S."/>
        </authorList>
    </citation>
    <scope>NUCLEOTIDE SEQUENCE [LARGE SCALE GENOMIC DNA]</scope>
    <source>
        <strain evidence="2">DSM 17298</strain>
    </source>
</reference>
<evidence type="ECO:0000313" key="2">
    <source>
        <dbReference type="Proteomes" id="UP000236736"/>
    </source>
</evidence>
<dbReference type="GO" id="GO:0003682">
    <property type="term" value="F:chromatin binding"/>
    <property type="evidence" value="ECO:0007669"/>
    <property type="project" value="TreeGrafter"/>
</dbReference>
<dbReference type="OrthoDB" id="659070at2"/>
<dbReference type="Gene3D" id="2.20.110.10">
    <property type="entry name" value="Histone H3 K4-specific methyltransferase SET7/9 N-terminal domain"/>
    <property type="match status" value="2"/>
</dbReference>
<dbReference type="Proteomes" id="UP000236736">
    <property type="component" value="Unassembled WGS sequence"/>
</dbReference>
<dbReference type="GO" id="GO:0005694">
    <property type="term" value="C:chromosome"/>
    <property type="evidence" value="ECO:0007669"/>
    <property type="project" value="TreeGrafter"/>
</dbReference>
<sequence length="369" mass="42232">MIHYSKNIFLLSFLILIIQSVFSLCFGQDTIRTYYDEESLHIKEILTKINGKAEGEVRLFDINGNLILIGNLKNDQRNGPFYDLNPETGDTLRIVNFQNNLREGKSLSYFPGGGLSQESNFVNNQLEGPVTSYFEDGTVRDRTIFKNNKPDGLSEAFYPNANPKTKINFSMGQYHGTYEEFDESGQLVFSTNYSRGVIDGKELQYFPEGTIKAVREFRSGELNGSYELNYPDGKPERRATYKKGQPEGEMIEYFPDGSIRMKAIYQKGIPSLPIVYFHPNGKVRQRITYNGQGAKVLEENYFSNEQLASSIRFVNELEEGEVKIFNENGNLMEIRNYSKGRLNGTRELFDESGQLTKTEIWENGNKIKK</sequence>
<keyword evidence="2" id="KW-1185">Reference proteome</keyword>
<protein>
    <submittedName>
        <fullName evidence="1">Antitoxin component YwqK of the YwqJK toxin-antitoxin module</fullName>
    </submittedName>
</protein>
<gene>
    <name evidence="1" type="ORF">SAMN03080598_01774</name>
</gene>
<dbReference type="PANTHER" id="PTHR46820:SF1">
    <property type="entry name" value="HISTONE-LYSINE N-METHYLTRANSFERASE SETD7"/>
    <property type="match status" value="1"/>
</dbReference>
<accession>A0A1H5VPP2</accession>
<dbReference type="PANTHER" id="PTHR46820">
    <property type="entry name" value="HISTONE-LYSINE N-METHYLTRANSFERASE SETD7"/>
    <property type="match status" value="1"/>
</dbReference>
<dbReference type="Pfam" id="PF07661">
    <property type="entry name" value="MORN_2"/>
    <property type="match status" value="7"/>
</dbReference>
<dbReference type="RefSeq" id="WP_103924445.1">
    <property type="nucleotide sequence ID" value="NZ_FNVR01000007.1"/>
</dbReference>
<dbReference type="GO" id="GO:0070828">
    <property type="term" value="P:heterochromatin organization"/>
    <property type="evidence" value="ECO:0007669"/>
    <property type="project" value="TreeGrafter"/>
</dbReference>
<evidence type="ECO:0000313" key="1">
    <source>
        <dbReference type="EMBL" id="SEF88908.1"/>
    </source>
</evidence>
<dbReference type="EMBL" id="FNVR01000007">
    <property type="protein sequence ID" value="SEF88908.1"/>
    <property type="molecule type" value="Genomic_DNA"/>
</dbReference>
<organism evidence="1 2">
    <name type="scientific">Algoriphagus boritolerans DSM 17298 = JCM 18970</name>
    <dbReference type="NCBI Taxonomy" id="1120964"/>
    <lineage>
        <taxon>Bacteria</taxon>
        <taxon>Pseudomonadati</taxon>
        <taxon>Bacteroidota</taxon>
        <taxon>Cytophagia</taxon>
        <taxon>Cytophagales</taxon>
        <taxon>Cyclobacteriaceae</taxon>
        <taxon>Algoriphagus</taxon>
    </lineage>
</organism>
<name>A0A1H5VPP2_9BACT</name>
<dbReference type="AlphaFoldDB" id="A0A1H5VPP2"/>
<proteinExistence type="predicted"/>